<keyword evidence="3" id="KW-1185">Reference proteome</keyword>
<keyword evidence="1" id="KW-1133">Transmembrane helix</keyword>
<evidence type="ECO:0000256" key="1">
    <source>
        <dbReference type="SAM" id="Phobius"/>
    </source>
</evidence>
<evidence type="ECO:0000313" key="5">
    <source>
        <dbReference type="WormBase" id="SRAE_1000001400"/>
    </source>
</evidence>
<name>A0A090L0W7_STRRB</name>
<dbReference type="WormBase" id="SRAE_1000001400">
    <property type="protein sequence ID" value="SRP02924"/>
    <property type="gene ID" value="WBGene00256607"/>
</dbReference>
<feature type="transmembrane region" description="Helical" evidence="1">
    <location>
        <begin position="136"/>
        <end position="159"/>
    </location>
</feature>
<dbReference type="WBParaSite" id="SRAE_1000001400.1">
    <property type="protein sequence ID" value="SRAE_1000001400.1"/>
    <property type="gene ID" value="WBGene00256607"/>
</dbReference>
<reference evidence="2 3" key="1">
    <citation type="submission" date="2014-09" db="EMBL/GenBank/DDBJ databases">
        <authorList>
            <person name="Martin A.A."/>
        </authorList>
    </citation>
    <scope>NUCLEOTIDE SEQUENCE</scope>
    <source>
        <strain evidence="3">ED321</strain>
        <strain evidence="2">ED321 Heterogonic</strain>
    </source>
</reference>
<dbReference type="Proteomes" id="UP000035682">
    <property type="component" value="Unplaced"/>
</dbReference>
<protein>
    <submittedName>
        <fullName evidence="4">CX domain-containing protein</fullName>
    </submittedName>
</protein>
<dbReference type="GeneID" id="36374102"/>
<keyword evidence="1" id="KW-0472">Membrane</keyword>
<dbReference type="CTD" id="36374102"/>
<gene>
    <name evidence="2 4 5" type="ORF">SRAE_1000001400</name>
</gene>
<keyword evidence="1" id="KW-0812">Transmembrane</keyword>
<sequence length="272" mass="31441">MVLDNTNSEVDFEGLFNTFREHQLPYYPDIGVFSFRDPRTHSHPISEGIHLIESTKRIILKNHPSSYYYHFNKNINLQYFNQLSDRICLTTSTPIQIDSAASENISELITSTEDIKLFFFCDGFCCDQVCCSMNPVILTLLFTFIAILILIVLTLFVVWRHNILQKQFAYKKTQRFEMNDDVSDTTNRTYHNLSHKEAKITSLNHITPKTAVACKTDSVFSKVCKIKTFLFDGRNIGNQINNYDNDLLCDDDFKDDILELENDTLIAEGVFV</sequence>
<dbReference type="AlphaFoldDB" id="A0A090L0W7"/>
<dbReference type="RefSeq" id="XP_024500939.1">
    <property type="nucleotide sequence ID" value="XM_024646797.1"/>
</dbReference>
<evidence type="ECO:0000313" key="2">
    <source>
        <dbReference type="EMBL" id="CEF61737.1"/>
    </source>
</evidence>
<reference evidence="4" key="2">
    <citation type="submission" date="2020-12" db="UniProtKB">
        <authorList>
            <consortium name="WormBaseParasite"/>
        </authorList>
    </citation>
    <scope>IDENTIFICATION</scope>
</reference>
<evidence type="ECO:0000313" key="3">
    <source>
        <dbReference type="Proteomes" id="UP000035682"/>
    </source>
</evidence>
<evidence type="ECO:0000313" key="4">
    <source>
        <dbReference type="WBParaSite" id="SRAE_1000001400.1"/>
    </source>
</evidence>
<accession>A0A090L0W7</accession>
<proteinExistence type="predicted"/>
<dbReference type="EMBL" id="LN609528">
    <property type="protein sequence ID" value="CEF61737.1"/>
    <property type="molecule type" value="Genomic_DNA"/>
</dbReference>
<organism evidence="2">
    <name type="scientific">Strongyloides ratti</name>
    <name type="common">Parasitic roundworm</name>
    <dbReference type="NCBI Taxonomy" id="34506"/>
    <lineage>
        <taxon>Eukaryota</taxon>
        <taxon>Metazoa</taxon>
        <taxon>Ecdysozoa</taxon>
        <taxon>Nematoda</taxon>
        <taxon>Chromadorea</taxon>
        <taxon>Rhabditida</taxon>
        <taxon>Tylenchina</taxon>
        <taxon>Panagrolaimomorpha</taxon>
        <taxon>Strongyloidoidea</taxon>
        <taxon>Strongyloididae</taxon>
        <taxon>Strongyloides</taxon>
    </lineage>
</organism>